<dbReference type="InterPro" id="IPR009080">
    <property type="entry name" value="tRNAsynth_Ia_anticodon-bd"/>
</dbReference>
<evidence type="ECO:0000256" key="1">
    <source>
        <dbReference type="ARBA" id="ARBA00011245"/>
    </source>
</evidence>
<comment type="cofactor">
    <cofactor evidence="9">
        <name>Zn(2+)</name>
        <dbReference type="ChEBI" id="CHEBI:29105"/>
    </cofactor>
    <text evidence="9">Binds 1 zinc ion per subunit.</text>
</comment>
<dbReference type="EMBL" id="MHKK01000028">
    <property type="protein sequence ID" value="OGY89632.1"/>
    <property type="molecule type" value="Genomic_DNA"/>
</dbReference>
<keyword evidence="7 9" id="KW-0648">Protein biosynthesis</keyword>
<evidence type="ECO:0000259" key="11">
    <source>
        <dbReference type="Pfam" id="PF23493"/>
    </source>
</evidence>
<dbReference type="PRINTS" id="PR00983">
    <property type="entry name" value="TRNASYNTHCYS"/>
</dbReference>
<keyword evidence="9" id="KW-0963">Cytoplasm</keyword>
<dbReference type="GO" id="GO:0006423">
    <property type="term" value="P:cysteinyl-tRNA aminoacylation"/>
    <property type="evidence" value="ECO:0007669"/>
    <property type="project" value="UniProtKB-UniRule"/>
</dbReference>
<dbReference type="InterPro" id="IPR056411">
    <property type="entry name" value="CysS_C"/>
</dbReference>
<dbReference type="GO" id="GO:0005524">
    <property type="term" value="F:ATP binding"/>
    <property type="evidence" value="ECO:0007669"/>
    <property type="project" value="UniProtKB-UniRule"/>
</dbReference>
<comment type="subcellular location">
    <subcellularLocation>
        <location evidence="9">Cytoplasm</location>
    </subcellularLocation>
</comment>
<protein>
    <recommendedName>
        <fullName evidence="9">Cysteine--tRNA ligase</fullName>
        <ecNumber evidence="9">6.1.1.16</ecNumber>
    </recommendedName>
    <alternativeName>
        <fullName evidence="9">Cysteinyl-tRNA synthetase</fullName>
        <shortName evidence="9">CysRS</shortName>
    </alternativeName>
</protein>
<comment type="catalytic activity">
    <reaction evidence="9">
        <text>tRNA(Cys) + L-cysteine + ATP = L-cysteinyl-tRNA(Cys) + AMP + diphosphate</text>
        <dbReference type="Rhea" id="RHEA:17773"/>
        <dbReference type="Rhea" id="RHEA-COMP:9661"/>
        <dbReference type="Rhea" id="RHEA-COMP:9679"/>
        <dbReference type="ChEBI" id="CHEBI:30616"/>
        <dbReference type="ChEBI" id="CHEBI:33019"/>
        <dbReference type="ChEBI" id="CHEBI:35235"/>
        <dbReference type="ChEBI" id="CHEBI:78442"/>
        <dbReference type="ChEBI" id="CHEBI:78517"/>
        <dbReference type="ChEBI" id="CHEBI:456215"/>
        <dbReference type="EC" id="6.1.1.16"/>
    </reaction>
</comment>
<dbReference type="HAMAP" id="MF_00041">
    <property type="entry name" value="Cys_tRNA_synth"/>
    <property type="match status" value="1"/>
</dbReference>
<comment type="caution">
    <text evidence="12">The sequence shown here is derived from an EMBL/GenBank/DDBJ whole genome shotgun (WGS) entry which is preliminary data.</text>
</comment>
<evidence type="ECO:0000256" key="4">
    <source>
        <dbReference type="ARBA" id="ARBA00022741"/>
    </source>
</evidence>
<dbReference type="Gene3D" id="3.40.50.620">
    <property type="entry name" value="HUPs"/>
    <property type="match status" value="1"/>
</dbReference>
<feature type="binding site" evidence="9">
    <location>
        <position position="251"/>
    </location>
    <ligand>
        <name>Zn(2+)</name>
        <dbReference type="ChEBI" id="CHEBI:29105"/>
    </ligand>
</feature>
<keyword evidence="3 9" id="KW-0479">Metal-binding</keyword>
<feature type="binding site" evidence="9">
    <location>
        <position position="247"/>
    </location>
    <ligand>
        <name>Zn(2+)</name>
        <dbReference type="ChEBI" id="CHEBI:29105"/>
    </ligand>
</feature>
<dbReference type="GO" id="GO:0004817">
    <property type="term" value="F:cysteine-tRNA ligase activity"/>
    <property type="evidence" value="ECO:0007669"/>
    <property type="project" value="UniProtKB-UniRule"/>
</dbReference>
<feature type="short sequence motif" description="'KMSKS' region" evidence="9">
    <location>
        <begin position="279"/>
        <end position="283"/>
    </location>
</feature>
<dbReference type="InterPro" id="IPR032678">
    <property type="entry name" value="tRNA-synt_1_cat_dom"/>
</dbReference>
<keyword evidence="2 9" id="KW-0436">Ligase</keyword>
<evidence type="ECO:0000256" key="9">
    <source>
        <dbReference type="HAMAP-Rule" id="MF_00041"/>
    </source>
</evidence>
<dbReference type="PANTHER" id="PTHR10890:SF3">
    <property type="entry name" value="CYSTEINE--TRNA LIGASE, CYTOPLASMIC"/>
    <property type="match status" value="1"/>
</dbReference>
<evidence type="ECO:0000256" key="2">
    <source>
        <dbReference type="ARBA" id="ARBA00022598"/>
    </source>
</evidence>
<dbReference type="PANTHER" id="PTHR10890">
    <property type="entry name" value="CYSTEINYL-TRNA SYNTHETASE"/>
    <property type="match status" value="1"/>
</dbReference>
<dbReference type="GO" id="GO:0005829">
    <property type="term" value="C:cytosol"/>
    <property type="evidence" value="ECO:0007669"/>
    <property type="project" value="TreeGrafter"/>
</dbReference>
<dbReference type="Proteomes" id="UP000177817">
    <property type="component" value="Unassembled WGS sequence"/>
</dbReference>
<evidence type="ECO:0000256" key="7">
    <source>
        <dbReference type="ARBA" id="ARBA00022917"/>
    </source>
</evidence>
<sequence length="459" mass="53183">MTIKLYNTLTRKKTEFVPIVPGHVGLYTCGPTVYDYQHIGNMRAYITWDILKRFFLSQRFDVTHVMNVTDVGHLTSDADEGEDKLELAKKRERLSAWDVASKYFDYFREDLERVNILPPTFYAKATDFIDDQIAFTKRMEERGFLYRTSDGMYFDTSKVPNYGKIGSLDVKGLMAGKRVALNPEKKNATDFAVWKFSPKDSKRDMEWDSPWGKGFPGWHLECSVISRKFLGDTFDIHTGGIDHATVHHPNEMAQTWAVTNKEQARFWLHNNFINFKDKKMSKSAGTFVRLVDMITGGVGPLSYRYFVMQTHYRKEIAYSWEAIRAADQGLKNIYRELSFYGMPDNGCEDLLQKFNEALADDLNTAKALDLVQKVIGSKSPSGGKLRTLFMMDEVLGLRFRDEWERRRNLPHISMALLEEREKARKNRDWARADAIRKKLLDYRIEVKDTNEGQQAALTE</sequence>
<dbReference type="EC" id="6.1.1.16" evidence="9"/>
<dbReference type="InterPro" id="IPR014729">
    <property type="entry name" value="Rossmann-like_a/b/a_fold"/>
</dbReference>
<accession>A0A1G2BKK4</accession>
<dbReference type="SUPFAM" id="SSF52374">
    <property type="entry name" value="Nucleotidylyl transferase"/>
    <property type="match status" value="1"/>
</dbReference>
<feature type="domain" description="Cysteinyl-tRNA ligase anticodon binding" evidence="11">
    <location>
        <begin position="413"/>
        <end position="454"/>
    </location>
</feature>
<evidence type="ECO:0000256" key="6">
    <source>
        <dbReference type="ARBA" id="ARBA00022840"/>
    </source>
</evidence>
<keyword evidence="6 9" id="KW-0067">ATP-binding</keyword>
<keyword evidence="8 9" id="KW-0030">Aminoacyl-tRNA synthetase</keyword>
<feature type="domain" description="tRNA synthetases class I catalytic" evidence="10">
    <location>
        <begin position="16"/>
        <end position="326"/>
    </location>
</feature>
<organism evidence="12 13">
    <name type="scientific">Candidatus Komeilibacteria bacterium RIFCSPHIGHO2_01_FULL_52_14</name>
    <dbReference type="NCBI Taxonomy" id="1798549"/>
    <lineage>
        <taxon>Bacteria</taxon>
        <taxon>Candidatus Komeiliibacteriota</taxon>
    </lineage>
</organism>
<dbReference type="AlphaFoldDB" id="A0A1G2BKK4"/>
<dbReference type="GO" id="GO:0008270">
    <property type="term" value="F:zinc ion binding"/>
    <property type="evidence" value="ECO:0007669"/>
    <property type="project" value="UniProtKB-UniRule"/>
</dbReference>
<evidence type="ECO:0000313" key="13">
    <source>
        <dbReference type="Proteomes" id="UP000177817"/>
    </source>
</evidence>
<proteinExistence type="inferred from homology"/>
<dbReference type="SUPFAM" id="SSF47323">
    <property type="entry name" value="Anticodon-binding domain of a subclass of class I aminoacyl-tRNA synthetases"/>
    <property type="match status" value="1"/>
</dbReference>
<feature type="binding site" evidence="9">
    <location>
        <position position="29"/>
    </location>
    <ligand>
        <name>Zn(2+)</name>
        <dbReference type="ChEBI" id="CHEBI:29105"/>
    </ligand>
</feature>
<dbReference type="Pfam" id="PF23493">
    <property type="entry name" value="CysS_C"/>
    <property type="match status" value="1"/>
</dbReference>
<evidence type="ECO:0000313" key="12">
    <source>
        <dbReference type="EMBL" id="OGY89632.1"/>
    </source>
</evidence>
<evidence type="ECO:0000256" key="5">
    <source>
        <dbReference type="ARBA" id="ARBA00022833"/>
    </source>
</evidence>
<feature type="binding site" evidence="9">
    <location>
        <position position="222"/>
    </location>
    <ligand>
        <name>Zn(2+)</name>
        <dbReference type="ChEBI" id="CHEBI:29105"/>
    </ligand>
</feature>
<feature type="binding site" evidence="9">
    <location>
        <position position="282"/>
    </location>
    <ligand>
        <name>ATP</name>
        <dbReference type="ChEBI" id="CHEBI:30616"/>
    </ligand>
</feature>
<keyword evidence="5 9" id="KW-0862">Zinc</keyword>
<dbReference type="NCBIfam" id="TIGR00435">
    <property type="entry name" value="cysS"/>
    <property type="match status" value="1"/>
</dbReference>
<dbReference type="CDD" id="cd00672">
    <property type="entry name" value="CysRS_core"/>
    <property type="match status" value="1"/>
</dbReference>
<evidence type="ECO:0000256" key="8">
    <source>
        <dbReference type="ARBA" id="ARBA00023146"/>
    </source>
</evidence>
<comment type="similarity">
    <text evidence="9">Belongs to the class-I aminoacyl-tRNA synthetase family.</text>
</comment>
<evidence type="ECO:0000259" key="10">
    <source>
        <dbReference type="Pfam" id="PF01406"/>
    </source>
</evidence>
<feature type="short sequence motif" description="'HIGH' region" evidence="9">
    <location>
        <begin position="31"/>
        <end position="41"/>
    </location>
</feature>
<comment type="subunit">
    <text evidence="1 9">Monomer.</text>
</comment>
<reference evidence="12 13" key="1">
    <citation type="journal article" date="2016" name="Nat. Commun.">
        <title>Thousands of microbial genomes shed light on interconnected biogeochemical processes in an aquifer system.</title>
        <authorList>
            <person name="Anantharaman K."/>
            <person name="Brown C.T."/>
            <person name="Hug L.A."/>
            <person name="Sharon I."/>
            <person name="Castelle C.J."/>
            <person name="Probst A.J."/>
            <person name="Thomas B.C."/>
            <person name="Singh A."/>
            <person name="Wilkins M.J."/>
            <person name="Karaoz U."/>
            <person name="Brodie E.L."/>
            <person name="Williams K.H."/>
            <person name="Hubbard S.S."/>
            <person name="Banfield J.F."/>
        </authorList>
    </citation>
    <scope>NUCLEOTIDE SEQUENCE [LARGE SCALE GENOMIC DNA]</scope>
</reference>
<keyword evidence="4 9" id="KW-0547">Nucleotide-binding</keyword>
<dbReference type="InterPro" id="IPR015803">
    <property type="entry name" value="Cys-tRNA-ligase"/>
</dbReference>
<gene>
    <name evidence="9" type="primary">cysS</name>
    <name evidence="12" type="ORF">A2677_03655</name>
</gene>
<dbReference type="InterPro" id="IPR024909">
    <property type="entry name" value="Cys-tRNA/MSH_ligase"/>
</dbReference>
<name>A0A1G2BKK4_9BACT</name>
<dbReference type="Pfam" id="PF01406">
    <property type="entry name" value="tRNA-synt_1e"/>
    <property type="match status" value="1"/>
</dbReference>
<dbReference type="Gene3D" id="1.20.120.1910">
    <property type="entry name" value="Cysteine-tRNA ligase, C-terminal anti-codon recognition domain"/>
    <property type="match status" value="1"/>
</dbReference>
<evidence type="ECO:0000256" key="3">
    <source>
        <dbReference type="ARBA" id="ARBA00022723"/>
    </source>
</evidence>